<protein>
    <submittedName>
        <fullName evidence="1">Uncharacterized protein</fullName>
    </submittedName>
</protein>
<proteinExistence type="predicted"/>
<evidence type="ECO:0000313" key="2">
    <source>
        <dbReference type="Proteomes" id="UP001140234"/>
    </source>
</evidence>
<sequence length="478" mass="53033">MKLPVSFGTLPDVAVVLILKHVVRGRKVKATLNALLQQNRLWRHHAHEQFYAEAMISLPYNSLAQFHARLYPPLTGELFNGRRQLVKKLHVFIDVCAILAGTEDPSAMGAMRGSLEPLLRAQMVSFDVVYTDPRALLGDSEEVHVAVVPERVKIAVEGATEFACRIAPNAIQVSVRGNTLHHPRTDNLRMLHLDILDRLAQVLARAHDGSSAVSMLAPRASLGWHHLQEITMVDAVSPDNSLELIRRNAPTLLKLYIGQTDNDTLDMLLRSNASSSSVNEYPQLKSIFIGCSFGVVDAVIAARAVCAFPRLRRLTHNGDVPASLLSTIEERAPHLSYLWFHVNCPLAVKLVAGRMLDSGAFASLRCLYLYFDVDDFCDVYRRNMARIVECLAQMCPRLAMLHISGLRGDVVSSLPPRLVFPPTLRELFLPMFAADRIETGVQFEQAIKAANPHLTSVKFAWRTGHPGDVDVAAAQELQ</sequence>
<gene>
    <name evidence="1" type="ORF">IWQ57_001840</name>
</gene>
<evidence type="ECO:0000313" key="1">
    <source>
        <dbReference type="EMBL" id="KAJ2772261.1"/>
    </source>
</evidence>
<organism evidence="1 2">
    <name type="scientific">Coemansia nantahalensis</name>
    <dbReference type="NCBI Taxonomy" id="2789366"/>
    <lineage>
        <taxon>Eukaryota</taxon>
        <taxon>Fungi</taxon>
        <taxon>Fungi incertae sedis</taxon>
        <taxon>Zoopagomycota</taxon>
        <taxon>Kickxellomycotina</taxon>
        <taxon>Kickxellomycetes</taxon>
        <taxon>Kickxellales</taxon>
        <taxon>Kickxellaceae</taxon>
        <taxon>Coemansia</taxon>
    </lineage>
</organism>
<reference evidence="1" key="1">
    <citation type="submission" date="2022-07" db="EMBL/GenBank/DDBJ databases">
        <title>Phylogenomic reconstructions and comparative analyses of Kickxellomycotina fungi.</title>
        <authorList>
            <person name="Reynolds N.K."/>
            <person name="Stajich J.E."/>
            <person name="Barry K."/>
            <person name="Grigoriev I.V."/>
            <person name="Crous P."/>
            <person name="Smith M.E."/>
        </authorList>
    </citation>
    <scope>NUCLEOTIDE SEQUENCE</scope>
    <source>
        <strain evidence="1">CBS 109366</strain>
    </source>
</reference>
<keyword evidence="2" id="KW-1185">Reference proteome</keyword>
<accession>A0ACC1K2S7</accession>
<dbReference type="Proteomes" id="UP001140234">
    <property type="component" value="Unassembled WGS sequence"/>
</dbReference>
<dbReference type="EMBL" id="JANBUJ010000399">
    <property type="protein sequence ID" value="KAJ2772261.1"/>
    <property type="molecule type" value="Genomic_DNA"/>
</dbReference>
<comment type="caution">
    <text evidence="1">The sequence shown here is derived from an EMBL/GenBank/DDBJ whole genome shotgun (WGS) entry which is preliminary data.</text>
</comment>
<name>A0ACC1K2S7_9FUNG</name>